<sequence>MRVKSRPLVVQSLVSLTKRRERKPKPGSDARGRRRQPTLTPMKGTDVRLLRGAQGVRGRKGPGGRGRGSCVTVRPAHSTGSPEPRRAPPPAAIFHRTIMTRRCDLVLAQRCAEATIKGAAGEAGGVGRRL</sequence>
<gene>
    <name evidence="2" type="ORF">E2C01_025474</name>
</gene>
<feature type="region of interest" description="Disordered" evidence="1">
    <location>
        <begin position="1"/>
        <end position="90"/>
    </location>
</feature>
<evidence type="ECO:0000313" key="3">
    <source>
        <dbReference type="Proteomes" id="UP000324222"/>
    </source>
</evidence>
<dbReference type="AlphaFoldDB" id="A0A5B7EG07"/>
<proteinExistence type="predicted"/>
<organism evidence="2 3">
    <name type="scientific">Portunus trituberculatus</name>
    <name type="common">Swimming crab</name>
    <name type="synonym">Neptunus trituberculatus</name>
    <dbReference type="NCBI Taxonomy" id="210409"/>
    <lineage>
        <taxon>Eukaryota</taxon>
        <taxon>Metazoa</taxon>
        <taxon>Ecdysozoa</taxon>
        <taxon>Arthropoda</taxon>
        <taxon>Crustacea</taxon>
        <taxon>Multicrustacea</taxon>
        <taxon>Malacostraca</taxon>
        <taxon>Eumalacostraca</taxon>
        <taxon>Eucarida</taxon>
        <taxon>Decapoda</taxon>
        <taxon>Pleocyemata</taxon>
        <taxon>Brachyura</taxon>
        <taxon>Eubrachyura</taxon>
        <taxon>Portunoidea</taxon>
        <taxon>Portunidae</taxon>
        <taxon>Portuninae</taxon>
        <taxon>Portunus</taxon>
    </lineage>
</organism>
<name>A0A5B7EG07_PORTR</name>
<evidence type="ECO:0000313" key="2">
    <source>
        <dbReference type="EMBL" id="MPC32166.1"/>
    </source>
</evidence>
<dbReference type="Proteomes" id="UP000324222">
    <property type="component" value="Unassembled WGS sequence"/>
</dbReference>
<reference evidence="2 3" key="1">
    <citation type="submission" date="2019-05" db="EMBL/GenBank/DDBJ databases">
        <title>Another draft genome of Portunus trituberculatus and its Hox gene families provides insights of decapod evolution.</title>
        <authorList>
            <person name="Jeong J.-H."/>
            <person name="Song I."/>
            <person name="Kim S."/>
            <person name="Choi T."/>
            <person name="Kim D."/>
            <person name="Ryu S."/>
            <person name="Kim W."/>
        </authorList>
    </citation>
    <scope>NUCLEOTIDE SEQUENCE [LARGE SCALE GENOMIC DNA]</scope>
    <source>
        <tissue evidence="2">Muscle</tissue>
    </source>
</reference>
<protein>
    <submittedName>
        <fullName evidence="2">Uncharacterized protein</fullName>
    </submittedName>
</protein>
<keyword evidence="3" id="KW-1185">Reference proteome</keyword>
<evidence type="ECO:0000256" key="1">
    <source>
        <dbReference type="SAM" id="MobiDB-lite"/>
    </source>
</evidence>
<dbReference type="EMBL" id="VSRR010002577">
    <property type="protein sequence ID" value="MPC32166.1"/>
    <property type="molecule type" value="Genomic_DNA"/>
</dbReference>
<comment type="caution">
    <text evidence="2">The sequence shown here is derived from an EMBL/GenBank/DDBJ whole genome shotgun (WGS) entry which is preliminary data.</text>
</comment>
<accession>A0A5B7EG07</accession>